<dbReference type="EMBL" id="KB445569">
    <property type="protein sequence ID" value="EMD97389.1"/>
    <property type="molecule type" value="Genomic_DNA"/>
</dbReference>
<protein>
    <submittedName>
        <fullName evidence="1">Uncharacterized protein</fullName>
    </submittedName>
</protein>
<reference evidence="2" key="2">
    <citation type="journal article" date="2013" name="PLoS Genet.">
        <title>Comparative genome structure, secondary metabolite, and effector coding capacity across Cochliobolus pathogens.</title>
        <authorList>
            <person name="Condon B.J."/>
            <person name="Leng Y."/>
            <person name="Wu D."/>
            <person name="Bushley K.E."/>
            <person name="Ohm R.A."/>
            <person name="Otillar R."/>
            <person name="Martin J."/>
            <person name="Schackwitz W."/>
            <person name="Grimwood J."/>
            <person name="MohdZainudin N."/>
            <person name="Xue C."/>
            <person name="Wang R."/>
            <person name="Manning V.A."/>
            <person name="Dhillon B."/>
            <person name="Tu Z.J."/>
            <person name="Steffenson B.J."/>
            <person name="Salamov A."/>
            <person name="Sun H."/>
            <person name="Lowry S."/>
            <person name="LaButti K."/>
            <person name="Han J."/>
            <person name="Copeland A."/>
            <person name="Lindquist E."/>
            <person name="Barry K."/>
            <person name="Schmutz J."/>
            <person name="Baker S.E."/>
            <person name="Ciuffetti L.M."/>
            <person name="Grigoriev I.V."/>
            <person name="Zhong S."/>
            <person name="Turgeon B.G."/>
        </authorList>
    </citation>
    <scope>NUCLEOTIDE SEQUENCE [LARGE SCALE GENOMIC DNA]</scope>
    <source>
        <strain evidence="2">C5 / ATCC 48332 / race O</strain>
    </source>
</reference>
<dbReference type="Proteomes" id="UP000016936">
    <property type="component" value="Unassembled WGS sequence"/>
</dbReference>
<feature type="non-terminal residue" evidence="1">
    <location>
        <position position="1"/>
    </location>
</feature>
<proteinExistence type="predicted"/>
<keyword evidence="2" id="KW-1185">Reference proteome</keyword>
<dbReference type="HOGENOM" id="CLU_2891916_0_0_1"/>
<reference evidence="1 2" key="1">
    <citation type="journal article" date="2012" name="PLoS Pathog.">
        <title>Diverse lifestyles and strategies of plant pathogenesis encoded in the genomes of eighteen Dothideomycetes fungi.</title>
        <authorList>
            <person name="Ohm R.A."/>
            <person name="Feau N."/>
            <person name="Henrissat B."/>
            <person name="Schoch C.L."/>
            <person name="Horwitz B.A."/>
            <person name="Barry K.W."/>
            <person name="Condon B.J."/>
            <person name="Copeland A.C."/>
            <person name="Dhillon B."/>
            <person name="Glaser F."/>
            <person name="Hesse C.N."/>
            <person name="Kosti I."/>
            <person name="LaButti K."/>
            <person name="Lindquist E.A."/>
            <person name="Lucas S."/>
            <person name="Salamov A.A."/>
            <person name="Bradshaw R.E."/>
            <person name="Ciuffetti L."/>
            <person name="Hamelin R.C."/>
            <person name="Kema G.H.J."/>
            <person name="Lawrence C."/>
            <person name="Scott J.A."/>
            <person name="Spatafora J.W."/>
            <person name="Turgeon B.G."/>
            <person name="de Wit P.J.G.M."/>
            <person name="Zhong S."/>
            <person name="Goodwin S.B."/>
            <person name="Grigoriev I.V."/>
        </authorList>
    </citation>
    <scope>NUCLEOTIDE SEQUENCE [LARGE SCALE GENOMIC DNA]</scope>
    <source>
        <strain evidence="2">C5 / ATCC 48332 / race O</strain>
    </source>
</reference>
<accession>M2UG24</accession>
<evidence type="ECO:0000313" key="2">
    <source>
        <dbReference type="Proteomes" id="UP000016936"/>
    </source>
</evidence>
<gene>
    <name evidence="1" type="ORF">COCHEDRAFT_1018895</name>
</gene>
<evidence type="ECO:0000313" key="1">
    <source>
        <dbReference type="EMBL" id="EMD97389.1"/>
    </source>
</evidence>
<dbReference type="AlphaFoldDB" id="M2UG24"/>
<organism evidence="1 2">
    <name type="scientific">Cochliobolus heterostrophus (strain C5 / ATCC 48332 / race O)</name>
    <name type="common">Southern corn leaf blight fungus</name>
    <name type="synonym">Bipolaris maydis</name>
    <dbReference type="NCBI Taxonomy" id="701091"/>
    <lineage>
        <taxon>Eukaryota</taxon>
        <taxon>Fungi</taxon>
        <taxon>Dikarya</taxon>
        <taxon>Ascomycota</taxon>
        <taxon>Pezizomycotina</taxon>
        <taxon>Dothideomycetes</taxon>
        <taxon>Pleosporomycetidae</taxon>
        <taxon>Pleosporales</taxon>
        <taxon>Pleosporineae</taxon>
        <taxon>Pleosporaceae</taxon>
        <taxon>Bipolaris</taxon>
    </lineage>
</organism>
<name>M2UG24_COCH5</name>
<sequence length="63" mass="7197">YLEASREYIHLRKDLIFLRGPRCEHEVFVISEIQLLKWHACGTAVALTVMLSVDPSAIGLCFH</sequence>